<reference evidence="1" key="1">
    <citation type="submission" date="2022-08" db="EMBL/GenBank/DDBJ databases">
        <title>Genomic Encyclopedia of Type Strains, Phase III (KMG-III): the genomes of soil and plant-associated and newly described type strains.</title>
        <authorList>
            <person name="Whitman W."/>
        </authorList>
    </citation>
    <scope>NUCLEOTIDE SEQUENCE</scope>
    <source>
        <strain evidence="1">HMT 1</strain>
    </source>
</reference>
<dbReference type="SUPFAM" id="SSF53335">
    <property type="entry name" value="S-adenosyl-L-methionine-dependent methyltransferases"/>
    <property type="match status" value="1"/>
</dbReference>
<protein>
    <submittedName>
        <fullName evidence="1">Spermidine synthase</fullName>
    </submittedName>
</protein>
<name>A0AAE3HJF0_9GAMM</name>
<dbReference type="Gene3D" id="3.40.50.150">
    <property type="entry name" value="Vaccinia Virus protein VP39"/>
    <property type="match status" value="1"/>
</dbReference>
<organism evidence="1 2">
    <name type="scientific">Methylohalomonas lacus</name>
    <dbReference type="NCBI Taxonomy" id="398773"/>
    <lineage>
        <taxon>Bacteria</taxon>
        <taxon>Pseudomonadati</taxon>
        <taxon>Pseudomonadota</taxon>
        <taxon>Gammaproteobacteria</taxon>
        <taxon>Methylohalomonadales</taxon>
        <taxon>Methylohalomonadaceae</taxon>
        <taxon>Methylohalomonas</taxon>
    </lineage>
</organism>
<evidence type="ECO:0000313" key="1">
    <source>
        <dbReference type="EMBL" id="MCS3903471.1"/>
    </source>
</evidence>
<keyword evidence="2" id="KW-1185">Reference proteome</keyword>
<dbReference type="InterPro" id="IPR029063">
    <property type="entry name" value="SAM-dependent_MTases_sf"/>
</dbReference>
<dbReference type="RefSeq" id="WP_259055259.1">
    <property type="nucleotide sequence ID" value="NZ_JANUCT010000008.1"/>
</dbReference>
<dbReference type="AlphaFoldDB" id="A0AAE3HJF0"/>
<gene>
    <name evidence="1" type="ORF">J2T55_001492</name>
</gene>
<proteinExistence type="predicted"/>
<accession>A0AAE3HJF0</accession>
<comment type="caution">
    <text evidence="1">The sequence shown here is derived from an EMBL/GenBank/DDBJ whole genome shotgun (WGS) entry which is preliminary data.</text>
</comment>
<sequence length="241" mass="26410">MSLHFEELDYQETRLGELSLRRRRLPQTGELDIYEVKLGDEFLMSSLFTAAEEALARLGLAPLAGRALDVVVGGLGLGHTAAAALDAAHINELLVIEGLDAVIDWHERHLLPLGARLSGESRCRFIAGDFFQLAAADGFDPGQPGRRFDAILLDIDHAPGDLLNAGHADFYQPAGLRNLQRYLQADGVFALWSNEPPEAAFTQRLEQVFATVQAHVVEFDNPLQDSRSANTIYVAQRPLAA</sequence>
<dbReference type="EMBL" id="JANUCT010000008">
    <property type="protein sequence ID" value="MCS3903471.1"/>
    <property type="molecule type" value="Genomic_DNA"/>
</dbReference>
<evidence type="ECO:0000313" key="2">
    <source>
        <dbReference type="Proteomes" id="UP001204445"/>
    </source>
</evidence>
<dbReference type="Proteomes" id="UP001204445">
    <property type="component" value="Unassembled WGS sequence"/>
</dbReference>